<comment type="subcellular location">
    <subcellularLocation>
        <location evidence="1">Membrane</location>
    </subcellularLocation>
</comment>
<dbReference type="Pfam" id="PF00924">
    <property type="entry name" value="MS_channel_2nd"/>
    <property type="match status" value="1"/>
</dbReference>
<keyword evidence="3 5" id="KW-1133">Transmembrane helix</keyword>
<feature type="transmembrane region" description="Helical" evidence="5">
    <location>
        <begin position="24"/>
        <end position="47"/>
    </location>
</feature>
<proteinExistence type="predicted"/>
<evidence type="ECO:0000256" key="2">
    <source>
        <dbReference type="ARBA" id="ARBA00022692"/>
    </source>
</evidence>
<dbReference type="Gene3D" id="2.30.30.60">
    <property type="match status" value="1"/>
</dbReference>
<reference evidence="7 8" key="1">
    <citation type="submission" date="2017-05" db="EMBL/GenBank/DDBJ databases">
        <title>Comparative genomic and metabolic analysis of manganese-oxidizing mechanisms in Celeribater manganoxidans DY25T: its adaption to the environment of polymetallic nodule.</title>
        <authorList>
            <person name="Wang X."/>
        </authorList>
    </citation>
    <scope>NUCLEOTIDE SEQUENCE [LARGE SCALE GENOMIC DNA]</scope>
    <source>
        <strain evidence="7 8">DY25</strain>
    </source>
</reference>
<dbReference type="Proteomes" id="UP000219050">
    <property type="component" value="Chromosome"/>
</dbReference>
<evidence type="ECO:0000256" key="5">
    <source>
        <dbReference type="SAM" id="Phobius"/>
    </source>
</evidence>
<dbReference type="InterPro" id="IPR023408">
    <property type="entry name" value="MscS_beta-dom_sf"/>
</dbReference>
<dbReference type="InterPro" id="IPR006685">
    <property type="entry name" value="MscS_channel_2nd"/>
</dbReference>
<evidence type="ECO:0000256" key="3">
    <source>
        <dbReference type="ARBA" id="ARBA00022989"/>
    </source>
</evidence>
<dbReference type="SUPFAM" id="SSF50182">
    <property type="entry name" value="Sm-like ribonucleoproteins"/>
    <property type="match status" value="1"/>
</dbReference>
<dbReference type="GO" id="GO:0008381">
    <property type="term" value="F:mechanosensitive monoatomic ion channel activity"/>
    <property type="evidence" value="ECO:0007669"/>
    <property type="project" value="UniProtKB-ARBA"/>
</dbReference>
<dbReference type="OrthoDB" id="9792218at2"/>
<organism evidence="7 8">
    <name type="scientific">Pacificitalea manganoxidans</name>
    <dbReference type="NCBI Taxonomy" id="1411902"/>
    <lineage>
        <taxon>Bacteria</taxon>
        <taxon>Pseudomonadati</taxon>
        <taxon>Pseudomonadota</taxon>
        <taxon>Alphaproteobacteria</taxon>
        <taxon>Rhodobacterales</taxon>
        <taxon>Paracoccaceae</taxon>
        <taxon>Pacificitalea</taxon>
    </lineage>
</organism>
<dbReference type="EMBL" id="CP021404">
    <property type="protein sequence ID" value="ATI41345.1"/>
    <property type="molecule type" value="Genomic_DNA"/>
</dbReference>
<feature type="transmembrane region" description="Helical" evidence="5">
    <location>
        <begin position="68"/>
        <end position="86"/>
    </location>
</feature>
<sequence length="384" mass="43031">MDEIPAPIDMVTGLIDRIPNEIEALALLCGSIAIFLLLHGLAFALALRLTADKSPILQSLIRRARRPMRLAFVLASLVITLPYLNLPYGWERMLAHTAQVLMIVIIGWTAYILVNHFTDRSILRHRMDEEPGLETRKYVTQVKVLRRIANIVLILLTSIAVLLTFDGVQEYGASLLASAGAAGLVLGLAARPVLANVIAGIQIALTQPIRIEDVVIVEGEWGWIEEIYSTYVVVRIWDWRRLVVPISYFIEKPFQNWTREGSSIIGDVTWEVDYTIPVGEVRARLIEAVKESKYWDGQVVNLQVVGCDKDTMTLRGLMSARNAPQTWELRCEIREKMLDWLQQEHLDKMPRVRGELVMAGGSVAVDGVGPGVDRRTPTAPRPAE</sequence>
<dbReference type="Gene3D" id="1.10.287.1260">
    <property type="match status" value="1"/>
</dbReference>
<name>A0A291LY21_9RHOB</name>
<protein>
    <submittedName>
        <fullName evidence="7">Mechanosensitive ion channel protein MscS</fullName>
    </submittedName>
</protein>
<evidence type="ECO:0000313" key="8">
    <source>
        <dbReference type="Proteomes" id="UP000219050"/>
    </source>
</evidence>
<dbReference type="InterPro" id="IPR010920">
    <property type="entry name" value="LSM_dom_sf"/>
</dbReference>
<feature type="transmembrane region" description="Helical" evidence="5">
    <location>
        <begin position="171"/>
        <end position="190"/>
    </location>
</feature>
<dbReference type="AlphaFoldDB" id="A0A291LY21"/>
<keyword evidence="2 5" id="KW-0812">Transmembrane</keyword>
<feature type="domain" description="Mechanosensitive ion channel MscS" evidence="6">
    <location>
        <begin position="193"/>
        <end position="259"/>
    </location>
</feature>
<dbReference type="RefSeq" id="WP_097372816.1">
    <property type="nucleotide sequence ID" value="NZ_CP021404.1"/>
</dbReference>
<keyword evidence="4 5" id="KW-0472">Membrane</keyword>
<evidence type="ECO:0000256" key="1">
    <source>
        <dbReference type="ARBA" id="ARBA00004370"/>
    </source>
</evidence>
<gene>
    <name evidence="7" type="ORF">CBW24_04565</name>
</gene>
<feature type="transmembrane region" description="Helical" evidence="5">
    <location>
        <begin position="98"/>
        <end position="117"/>
    </location>
</feature>
<accession>A0A291LY21</accession>
<keyword evidence="8" id="KW-1185">Reference proteome</keyword>
<dbReference type="KEGG" id="cmag:CBW24_04565"/>
<feature type="transmembrane region" description="Helical" evidence="5">
    <location>
        <begin position="144"/>
        <end position="165"/>
    </location>
</feature>
<dbReference type="PANTHER" id="PTHR30566:SF25">
    <property type="entry name" value="INNER MEMBRANE PROTEIN"/>
    <property type="match status" value="1"/>
</dbReference>
<evidence type="ECO:0000313" key="7">
    <source>
        <dbReference type="EMBL" id="ATI41345.1"/>
    </source>
</evidence>
<evidence type="ECO:0000256" key="4">
    <source>
        <dbReference type="ARBA" id="ARBA00023136"/>
    </source>
</evidence>
<dbReference type="GO" id="GO:0016020">
    <property type="term" value="C:membrane"/>
    <property type="evidence" value="ECO:0007669"/>
    <property type="project" value="UniProtKB-SubCell"/>
</dbReference>
<evidence type="ECO:0000259" key="6">
    <source>
        <dbReference type="Pfam" id="PF00924"/>
    </source>
</evidence>
<dbReference type="PANTHER" id="PTHR30566">
    <property type="entry name" value="YNAI-RELATED MECHANOSENSITIVE ION CHANNEL"/>
    <property type="match status" value="1"/>
</dbReference>